<dbReference type="VEuPathDB" id="TriTrypDB:BCY84_18241"/>
<dbReference type="VEuPathDB" id="TriTrypDB:TCSYLVIO_004064"/>
<dbReference type="EMBL" id="PRFA01000009">
    <property type="protein sequence ID" value="PWU99308.1"/>
    <property type="molecule type" value="Genomic_DNA"/>
</dbReference>
<organism evidence="3 4">
    <name type="scientific">Trypanosoma cruzi</name>
    <dbReference type="NCBI Taxonomy" id="5693"/>
    <lineage>
        <taxon>Eukaryota</taxon>
        <taxon>Discoba</taxon>
        <taxon>Euglenozoa</taxon>
        <taxon>Kinetoplastea</taxon>
        <taxon>Metakinetoplastina</taxon>
        <taxon>Trypanosomatida</taxon>
        <taxon>Trypanosomatidae</taxon>
        <taxon>Trypanosoma</taxon>
        <taxon>Schizotrypanum</taxon>
    </lineage>
</organism>
<evidence type="ECO:0000256" key="1">
    <source>
        <dbReference type="SAM" id="Coils"/>
    </source>
</evidence>
<dbReference type="VEuPathDB" id="TriTrypDB:ECC02_007042"/>
<name>A0A2V2VVP5_TRYCR</name>
<sequence length="298" mass="33126">MHSPSSALSCDSAESIYNLLCAVQAQANADEEEIKTRRLHIANCEREMERTNEEIRFLSEQHEEALDEVRAKRLRGEEQKLRHAGAVEMLQCTREEVAGVVDALFACELPLHPVAAAAAGASFEPPQESLPPTMIRSATTSLKEKIRAATEQRRRQVTEPQRLFTAVAQEANLGNDAGNVFAVRFRQDAASETSSDPTNNTAIVSECAVVEVVSSPSERPRRKVVTFNDAQLEVHIEKNYSYPSSSSSTATLSEAPPRRGLEQQEVMRPAAVVSAYGVLNMKRLPRRTFWQKEPRPQK</sequence>
<comment type="caution">
    <text evidence="3">The sequence shown here is derived from an EMBL/GenBank/DDBJ whole genome shotgun (WGS) entry which is preliminary data.</text>
</comment>
<reference evidence="3 4" key="1">
    <citation type="journal article" date="2018" name="Microb. Genom.">
        <title>Expanding an expanded genome: long-read sequencing of Trypanosoma cruzi.</title>
        <authorList>
            <person name="Berna L."/>
            <person name="Rodriguez M."/>
            <person name="Chiribao M.L."/>
            <person name="Parodi-Talice A."/>
            <person name="Pita S."/>
            <person name="Rijo G."/>
            <person name="Alvarez-Valin F."/>
            <person name="Robello C."/>
        </authorList>
    </citation>
    <scope>NUCLEOTIDE SEQUENCE [LARGE SCALE GENOMIC DNA]</scope>
    <source>
        <strain evidence="3 4">Dm28c</strain>
    </source>
</reference>
<evidence type="ECO:0000313" key="4">
    <source>
        <dbReference type="Proteomes" id="UP000246121"/>
    </source>
</evidence>
<feature type="compositionally biased region" description="Low complexity" evidence="2">
    <location>
        <begin position="240"/>
        <end position="255"/>
    </location>
</feature>
<dbReference type="VEuPathDB" id="TriTrypDB:TcCL_NonESM08612"/>
<feature type="coiled-coil region" evidence="1">
    <location>
        <begin position="41"/>
        <end position="79"/>
    </location>
</feature>
<keyword evidence="1" id="KW-0175">Coiled coil</keyword>
<dbReference type="VEuPathDB" id="TriTrypDB:TcG_08781"/>
<dbReference type="AlphaFoldDB" id="A0A2V2VVP5"/>
<proteinExistence type="predicted"/>
<dbReference type="VEuPathDB" id="TriTrypDB:TCDM_06658"/>
<dbReference type="VEuPathDB" id="TriTrypDB:C3747_121g15"/>
<dbReference type="VEuPathDB" id="TriTrypDB:TcYC6_0051570"/>
<gene>
    <name evidence="3" type="ORF">C4B63_9g511</name>
</gene>
<evidence type="ECO:0000313" key="3">
    <source>
        <dbReference type="EMBL" id="PWU99308.1"/>
    </source>
</evidence>
<dbReference type="VEuPathDB" id="TriTrypDB:TcCLB.507969.40"/>
<dbReference type="VEuPathDB" id="TriTrypDB:C4B63_9g511"/>
<evidence type="ECO:0000256" key="2">
    <source>
        <dbReference type="SAM" id="MobiDB-lite"/>
    </source>
</evidence>
<dbReference type="Proteomes" id="UP000246121">
    <property type="component" value="Unassembled WGS sequence"/>
</dbReference>
<dbReference type="VEuPathDB" id="TriTrypDB:TcCLB.507129.5"/>
<dbReference type="VEuPathDB" id="TriTrypDB:TcBrA4_0102690"/>
<dbReference type="VEuPathDB" id="TriTrypDB:Tc_MARK_2810"/>
<feature type="region of interest" description="Disordered" evidence="2">
    <location>
        <begin position="238"/>
        <end position="266"/>
    </location>
</feature>
<accession>A0A2V2VVP5</accession>
<protein>
    <submittedName>
        <fullName evidence="3">Uncharacterized protein</fullName>
    </submittedName>
</protein>